<reference evidence="2" key="1">
    <citation type="journal article" date="2017" name="Mycologia">
        <title>Fusarium algeriense, sp. nov., a novel toxigenic crown rot pathogen of durum wheat from Algeria is nested in the Fusarium burgessii species complex.</title>
        <authorList>
            <person name="Laraba I."/>
            <person name="Keddad A."/>
            <person name="Boureghda H."/>
            <person name="Abdallah N."/>
            <person name="Vaughan M.M."/>
            <person name="Proctor R.H."/>
            <person name="Busman M."/>
            <person name="O'Donnell K."/>
        </authorList>
    </citation>
    <scope>NUCLEOTIDE SEQUENCE</scope>
    <source>
        <strain evidence="2">NRRL 25174</strain>
    </source>
</reference>
<evidence type="ECO:0000256" key="1">
    <source>
        <dbReference type="SAM" id="MobiDB-lite"/>
    </source>
</evidence>
<name>A0A9P5AGV3_9HYPO</name>
<gene>
    <name evidence="2" type="ORF">FBEOM_7702</name>
</gene>
<sequence length="167" mass="18377">MPPSPDTIPTTIDSSTEIIWPDSLPDTTPFTQADETPEPVKASEPDTSHSLVKQLLKLILMPKRSTDDRSRDVTKSNQDPSAPATTDDPAGHDLCLSLIINDEALELPRALKYPFWMEIPESQDALENELVADEKEIEIGMDFEMSDKALSENSELEAESTILVLGG</sequence>
<feature type="compositionally biased region" description="Polar residues" evidence="1">
    <location>
        <begin position="25"/>
        <end position="34"/>
    </location>
</feature>
<feature type="region of interest" description="Disordered" evidence="1">
    <location>
        <begin position="61"/>
        <end position="92"/>
    </location>
</feature>
<evidence type="ECO:0000313" key="3">
    <source>
        <dbReference type="Proteomes" id="UP000730481"/>
    </source>
</evidence>
<accession>A0A9P5AGV3</accession>
<organism evidence="2 3">
    <name type="scientific">Fusarium beomiforme</name>
    <dbReference type="NCBI Taxonomy" id="44412"/>
    <lineage>
        <taxon>Eukaryota</taxon>
        <taxon>Fungi</taxon>
        <taxon>Dikarya</taxon>
        <taxon>Ascomycota</taxon>
        <taxon>Pezizomycotina</taxon>
        <taxon>Sordariomycetes</taxon>
        <taxon>Hypocreomycetidae</taxon>
        <taxon>Hypocreales</taxon>
        <taxon>Nectriaceae</taxon>
        <taxon>Fusarium</taxon>
        <taxon>Fusarium burgessii species complex</taxon>
    </lineage>
</organism>
<feature type="compositionally biased region" description="Basic and acidic residues" evidence="1">
    <location>
        <begin position="64"/>
        <end position="74"/>
    </location>
</feature>
<dbReference type="Proteomes" id="UP000730481">
    <property type="component" value="Unassembled WGS sequence"/>
</dbReference>
<feature type="region of interest" description="Disordered" evidence="1">
    <location>
        <begin position="1"/>
        <end position="49"/>
    </location>
</feature>
<feature type="compositionally biased region" description="Low complexity" evidence="1">
    <location>
        <begin position="7"/>
        <end position="19"/>
    </location>
</feature>
<reference evidence="2" key="2">
    <citation type="submission" date="2020-02" db="EMBL/GenBank/DDBJ databases">
        <title>Identification and distribution of gene clusters putatively required for synthesis of sphingolipid metabolism inhibitors in phylogenetically diverse species of the filamentous fungus Fusarium.</title>
        <authorList>
            <person name="Kim H.-S."/>
            <person name="Busman M."/>
            <person name="Brown D.W."/>
            <person name="Divon H."/>
            <person name="Uhlig S."/>
            <person name="Proctor R.H."/>
        </authorList>
    </citation>
    <scope>NUCLEOTIDE SEQUENCE</scope>
    <source>
        <strain evidence="2">NRRL 25174</strain>
    </source>
</reference>
<dbReference type="EMBL" id="PVQB02000347">
    <property type="protein sequence ID" value="KAF4338433.1"/>
    <property type="molecule type" value="Genomic_DNA"/>
</dbReference>
<feature type="compositionally biased region" description="Polar residues" evidence="1">
    <location>
        <begin position="75"/>
        <end position="84"/>
    </location>
</feature>
<keyword evidence="3" id="KW-1185">Reference proteome</keyword>
<evidence type="ECO:0000313" key="2">
    <source>
        <dbReference type="EMBL" id="KAF4338433.1"/>
    </source>
</evidence>
<dbReference type="OrthoDB" id="5105620at2759"/>
<comment type="caution">
    <text evidence="2">The sequence shown here is derived from an EMBL/GenBank/DDBJ whole genome shotgun (WGS) entry which is preliminary data.</text>
</comment>
<protein>
    <submittedName>
        <fullName evidence="2">Uncharacterized protein</fullName>
    </submittedName>
</protein>
<dbReference type="AlphaFoldDB" id="A0A9P5AGV3"/>
<proteinExistence type="predicted"/>